<feature type="transmembrane region" description="Helical" evidence="1">
    <location>
        <begin position="86"/>
        <end position="105"/>
    </location>
</feature>
<feature type="transmembrane region" description="Helical" evidence="1">
    <location>
        <begin position="219"/>
        <end position="237"/>
    </location>
</feature>
<evidence type="ECO:0000313" key="3">
    <source>
        <dbReference type="Proteomes" id="UP000243205"/>
    </source>
</evidence>
<feature type="transmembrane region" description="Helical" evidence="1">
    <location>
        <begin position="158"/>
        <end position="179"/>
    </location>
</feature>
<protein>
    <submittedName>
        <fullName evidence="2">YibE/F-like protein</fullName>
    </submittedName>
</protein>
<dbReference type="EMBL" id="FNAQ01000001">
    <property type="protein sequence ID" value="SDD69523.1"/>
    <property type="molecule type" value="Genomic_DNA"/>
</dbReference>
<dbReference type="InterPro" id="IPR012507">
    <property type="entry name" value="YibE_F"/>
</dbReference>
<proteinExistence type="predicted"/>
<accession>A0A1G6WV71</accession>
<reference evidence="3" key="1">
    <citation type="submission" date="2016-10" db="EMBL/GenBank/DDBJ databases">
        <authorList>
            <person name="Varghese N."/>
            <person name="Submissions S."/>
        </authorList>
    </citation>
    <scope>NUCLEOTIDE SEQUENCE [LARGE SCALE GENOMIC DNA]</scope>
    <source>
        <strain evidence="3">DSM 8987</strain>
    </source>
</reference>
<dbReference type="Pfam" id="PF07907">
    <property type="entry name" value="YibE_F"/>
    <property type="match status" value="1"/>
</dbReference>
<feature type="transmembrane region" description="Helical" evidence="1">
    <location>
        <begin position="257"/>
        <end position="279"/>
    </location>
</feature>
<dbReference type="PANTHER" id="PTHR41771">
    <property type="entry name" value="MEMBRANE PROTEIN-RELATED"/>
    <property type="match status" value="1"/>
</dbReference>
<feature type="transmembrane region" description="Helical" evidence="1">
    <location>
        <begin position="112"/>
        <end position="138"/>
    </location>
</feature>
<evidence type="ECO:0000313" key="2">
    <source>
        <dbReference type="EMBL" id="SDD69523.1"/>
    </source>
</evidence>
<sequence>MWRRKGMALVCLVIVLLAIKVLAATFVTDRLLQDKVALLYLVVIFLGSLIIVGGSKGVKTIVTLTITVLLILKVLLPLILAGYNPALVAILICEIITVMALLFVSGFNHKTLAAIIGTSGGIGIAGLLAFAIGSMAHLTGLGNDEAIHLILYSRQLDFKGLLFAGIIIGAMGAVMDVGISISSSIHEIKTNNPGMTMGSLMSAGMNVGRDIMGTMSNTLILAYAGSSLNLLLLFTTYEIPFNEIIGRDNLAAEIVRALAGSVGLIATIPLTALIAAMLAEKSSRRTCVACRTITRWINNPFKQKQNR</sequence>
<feature type="transmembrane region" description="Helical" evidence="1">
    <location>
        <begin position="39"/>
        <end position="54"/>
    </location>
</feature>
<dbReference type="AlphaFoldDB" id="A0A1G6WV71"/>
<dbReference type="STRING" id="57664.SAMN05661003_10135"/>
<evidence type="ECO:0000256" key="1">
    <source>
        <dbReference type="SAM" id="Phobius"/>
    </source>
</evidence>
<dbReference type="Proteomes" id="UP000243205">
    <property type="component" value="Unassembled WGS sequence"/>
</dbReference>
<feature type="transmembrane region" description="Helical" evidence="1">
    <location>
        <begin position="61"/>
        <end position="80"/>
    </location>
</feature>
<dbReference type="PANTHER" id="PTHR41771:SF1">
    <property type="entry name" value="MEMBRANE PROTEIN"/>
    <property type="match status" value="1"/>
</dbReference>
<dbReference type="InterPro" id="IPR014564">
    <property type="entry name" value="UCP031503_TM"/>
</dbReference>
<dbReference type="RefSeq" id="WP_171906250.1">
    <property type="nucleotide sequence ID" value="NZ_FNAQ01000001.1"/>
</dbReference>
<dbReference type="PIRSF" id="PIRSF031503">
    <property type="entry name" value="UCP031503_mp"/>
    <property type="match status" value="1"/>
</dbReference>
<name>A0A1G6WV71_9BACT</name>
<keyword evidence="1" id="KW-1133">Transmembrane helix</keyword>
<organism evidence="2 3">
    <name type="scientific">Desulfuromonas thiophila</name>
    <dbReference type="NCBI Taxonomy" id="57664"/>
    <lineage>
        <taxon>Bacteria</taxon>
        <taxon>Pseudomonadati</taxon>
        <taxon>Thermodesulfobacteriota</taxon>
        <taxon>Desulfuromonadia</taxon>
        <taxon>Desulfuromonadales</taxon>
        <taxon>Desulfuromonadaceae</taxon>
        <taxon>Desulfuromonas</taxon>
    </lineage>
</organism>
<keyword evidence="1" id="KW-0472">Membrane</keyword>
<gene>
    <name evidence="2" type="ORF">SAMN05661003_10135</name>
</gene>
<keyword evidence="3" id="KW-1185">Reference proteome</keyword>
<keyword evidence="1" id="KW-0812">Transmembrane</keyword>